<dbReference type="SUPFAM" id="SSF49464">
    <property type="entry name" value="Carboxypeptidase regulatory domain-like"/>
    <property type="match status" value="1"/>
</dbReference>
<keyword evidence="3" id="KW-0998">Cell outer membrane</keyword>
<comment type="subcellular location">
    <subcellularLocation>
        <location evidence="1 4">Cell outer membrane</location>
    </subcellularLocation>
</comment>
<keyword evidence="9" id="KW-1185">Reference proteome</keyword>
<gene>
    <name evidence="8" type="ORF">JCM19294_2623</name>
</gene>
<dbReference type="Pfam" id="PF00593">
    <property type="entry name" value="TonB_dep_Rec_b-barrel"/>
    <property type="match status" value="1"/>
</dbReference>
<keyword evidence="4" id="KW-0798">TonB box</keyword>
<organism evidence="8 9">
    <name type="scientific">Nonlabens tegetincola</name>
    <dbReference type="NCBI Taxonomy" id="323273"/>
    <lineage>
        <taxon>Bacteria</taxon>
        <taxon>Pseudomonadati</taxon>
        <taxon>Bacteroidota</taxon>
        <taxon>Flavobacteriia</taxon>
        <taxon>Flavobacteriales</taxon>
        <taxon>Flavobacteriaceae</taxon>
        <taxon>Nonlabens</taxon>
    </lineage>
</organism>
<dbReference type="GO" id="GO:0009279">
    <property type="term" value="C:cell outer membrane"/>
    <property type="evidence" value="ECO:0007669"/>
    <property type="project" value="UniProtKB-SubCell"/>
</dbReference>
<dbReference type="InterPro" id="IPR008969">
    <property type="entry name" value="CarboxyPept-like_regulatory"/>
</dbReference>
<comment type="caution">
    <text evidence="8">The sequence shown here is derived from an EMBL/GenBank/DDBJ whole genome shotgun (WGS) entry which is preliminary data.</text>
</comment>
<dbReference type="eggNOG" id="COG4206">
    <property type="taxonomic scope" value="Bacteria"/>
</dbReference>
<dbReference type="SUPFAM" id="SSF56935">
    <property type="entry name" value="Porins"/>
    <property type="match status" value="1"/>
</dbReference>
<feature type="domain" description="TonB-dependent receptor-like beta-barrel" evidence="6">
    <location>
        <begin position="305"/>
        <end position="661"/>
    </location>
</feature>
<evidence type="ECO:0000256" key="4">
    <source>
        <dbReference type="RuleBase" id="RU003357"/>
    </source>
</evidence>
<evidence type="ECO:0000313" key="8">
    <source>
        <dbReference type="EMBL" id="GAK95841.1"/>
    </source>
</evidence>
<dbReference type="Gene3D" id="2.40.170.20">
    <property type="entry name" value="TonB-dependent receptor, beta-barrel domain"/>
    <property type="match status" value="1"/>
</dbReference>
<evidence type="ECO:0000256" key="2">
    <source>
        <dbReference type="ARBA" id="ARBA00023136"/>
    </source>
</evidence>
<proteinExistence type="inferred from homology"/>
<dbReference type="InterPro" id="IPR000531">
    <property type="entry name" value="Beta-barrel_TonB"/>
</dbReference>
<dbReference type="AlphaFoldDB" id="A0A090QJY0"/>
<keyword evidence="2 4" id="KW-0472">Membrane</keyword>
<dbReference type="InterPro" id="IPR012910">
    <property type="entry name" value="Plug_dom"/>
</dbReference>
<dbReference type="InterPro" id="IPR036942">
    <property type="entry name" value="Beta-barrel_TonB_sf"/>
</dbReference>
<reference evidence="8" key="1">
    <citation type="journal article" date="2014" name="Genome Announc.">
        <title>Draft Genome Sequences of Marine Flavobacterium Nonlabens Strains NR17, NR24, NR27, NR32, NR33, and Ara13.</title>
        <authorList>
            <person name="Nakanishi M."/>
            <person name="Meirelles P."/>
            <person name="Suzuki R."/>
            <person name="Takatani N."/>
            <person name="Mino S."/>
            <person name="Suda W."/>
            <person name="Oshima K."/>
            <person name="Hattori M."/>
            <person name="Ohkuma M."/>
            <person name="Hosokawa M."/>
            <person name="Miyashita K."/>
            <person name="Thompson F.L."/>
            <person name="Niwa A."/>
            <person name="Sawabe T."/>
            <person name="Sawabe T."/>
        </authorList>
    </citation>
    <scope>NUCLEOTIDE SEQUENCE [LARGE SCALE GENOMIC DNA]</scope>
    <source>
        <strain evidence="8">JCM 19294</strain>
    </source>
</reference>
<evidence type="ECO:0000256" key="5">
    <source>
        <dbReference type="SAM" id="SignalP"/>
    </source>
</evidence>
<dbReference type="EMBL" id="BBML01000001">
    <property type="protein sequence ID" value="GAK95841.1"/>
    <property type="molecule type" value="Genomic_DNA"/>
</dbReference>
<dbReference type="Gene3D" id="2.60.40.1120">
    <property type="entry name" value="Carboxypeptidase-like, regulatory domain"/>
    <property type="match status" value="1"/>
</dbReference>
<comment type="similarity">
    <text evidence="4">Belongs to the TonB-dependent receptor family.</text>
</comment>
<dbReference type="STRING" id="319236.BST91_11590"/>
<keyword evidence="8" id="KW-0675">Receptor</keyword>
<dbReference type="RefSeq" id="WP_042276614.1">
    <property type="nucleotide sequence ID" value="NZ_BBML01000001.1"/>
</dbReference>
<feature type="signal peptide" evidence="5">
    <location>
        <begin position="1"/>
        <end position="19"/>
    </location>
</feature>
<evidence type="ECO:0000256" key="3">
    <source>
        <dbReference type="ARBA" id="ARBA00023237"/>
    </source>
</evidence>
<feature type="chain" id="PRO_5001863412" evidence="5">
    <location>
        <begin position="20"/>
        <end position="713"/>
    </location>
</feature>
<evidence type="ECO:0000259" key="6">
    <source>
        <dbReference type="Pfam" id="PF00593"/>
    </source>
</evidence>
<protein>
    <submittedName>
        <fullName evidence="8">Probable outer membrane receptor protein</fullName>
    </submittedName>
</protein>
<evidence type="ECO:0000313" key="9">
    <source>
        <dbReference type="Proteomes" id="UP000029221"/>
    </source>
</evidence>
<name>A0A090QJY0_9FLAO</name>
<evidence type="ECO:0000256" key="1">
    <source>
        <dbReference type="ARBA" id="ARBA00004442"/>
    </source>
</evidence>
<dbReference type="Pfam" id="PF13715">
    <property type="entry name" value="CarbopepD_reg_2"/>
    <property type="match status" value="1"/>
</dbReference>
<feature type="domain" description="TonB-dependent receptor plug" evidence="7">
    <location>
        <begin position="135"/>
        <end position="217"/>
    </location>
</feature>
<accession>A0A090QJY0</accession>
<evidence type="ECO:0000259" key="7">
    <source>
        <dbReference type="Pfam" id="PF07715"/>
    </source>
</evidence>
<keyword evidence="5" id="KW-0732">Signal</keyword>
<dbReference type="Pfam" id="PF07715">
    <property type="entry name" value="Plug"/>
    <property type="match status" value="1"/>
</dbReference>
<dbReference type="Proteomes" id="UP000029221">
    <property type="component" value="Unassembled WGS sequence"/>
</dbReference>
<sequence>MKILNYLIFFISISSISQTSITGTVVEPDGTPVLGANVYLEGTYDGTTTNMDGVFNFTTTQTGAHTLVITFIGYDEFRHNASVGQMQEIKVRLRESMNSLNTVVISAGSFSAGDNSKTNALKPLDIVTTAGALGDVIGAFQTLPGTSANPDDGRLFIRGGQADETQIFIDGSRVFQPFLPVTGNIPTRGRFSPFLFDGISFSTGGYSAEFGNALSGVLLLNSTDLPLEERTDLSVMTVGASASRTEIWDNESITVNASYFNLGPYNELIPQNNQFEDPYQSLAGEAVYRKKTNKGLFKAYGAYSYSDFSLIQEDINLPDGIFFGLNNNNLYGNLNYEVELGNEWSLESGASLSHDRNQLKISETRIRTQQNATHLKVKTNKRYSNYFNMSYGVEQLSINTNQDVVLTNESFKSGITFSNTAAYAESEIFANKSLAFKIGVRADYYDHLQKVNVSPRLSAALSLTDHSQVSLAYGDFYQPQTDQALQYESRLDNQRATHFIANYLYKKNGRMLRIEAYRKNYNQLLRYDTSMPEINSSFNTTGDGYAQGLDVFWRDDKSLKNLEYWVSYSYLDTERQFRNFPEQATPNFATDHNLSIVTKYWVEDWKSQIGLTYNLASGRPYTDPNSSGFQNSKAKSFQSLDMSWAYLIDDQKILYLSVSNVLGRDNVFGYQYSNTQNSNAQFDRRTIGQAADRFIFLGFFWTIGGNDNQLDNL</sequence>